<dbReference type="PANTHER" id="PTHR37832:SF1">
    <property type="entry name" value="STRESS-RESPONSE A_B BARREL DOMAIN-CONTAINING PROTEIN"/>
    <property type="match status" value="1"/>
</dbReference>
<dbReference type="RefSeq" id="WP_126809556.1">
    <property type="nucleotide sequence ID" value="NZ_NGKA01000015.1"/>
</dbReference>
<dbReference type="Proteomes" id="UP000287605">
    <property type="component" value="Unassembled WGS sequence"/>
</dbReference>
<dbReference type="SMART" id="SM00886">
    <property type="entry name" value="Dabb"/>
    <property type="match status" value="1"/>
</dbReference>
<accession>A0A430AQB6</accession>
<dbReference type="EMBL" id="NGKA01000015">
    <property type="protein sequence ID" value="RSU10309.1"/>
    <property type="molecule type" value="Genomic_DNA"/>
</dbReference>
<dbReference type="AlphaFoldDB" id="A0A430AQB6"/>
<dbReference type="Gene3D" id="3.30.70.100">
    <property type="match status" value="1"/>
</dbReference>
<protein>
    <recommendedName>
        <fullName evidence="1">Stress-response A/B barrel domain-containing protein</fullName>
    </recommendedName>
</protein>
<reference evidence="2 3" key="1">
    <citation type="submission" date="2017-05" db="EMBL/GenBank/DDBJ databases">
        <title>Vagococcus spp. assemblies.</title>
        <authorList>
            <person name="Gulvik C.A."/>
        </authorList>
    </citation>
    <scope>NUCLEOTIDE SEQUENCE [LARGE SCALE GENOMIC DNA]</scope>
    <source>
        <strain evidence="2 3">CCUG 51432</strain>
    </source>
</reference>
<comment type="caution">
    <text evidence="2">The sequence shown here is derived from an EMBL/GenBank/DDBJ whole genome shotgun (WGS) entry which is preliminary data.</text>
</comment>
<dbReference type="SUPFAM" id="SSF54909">
    <property type="entry name" value="Dimeric alpha+beta barrel"/>
    <property type="match status" value="1"/>
</dbReference>
<proteinExistence type="predicted"/>
<dbReference type="OrthoDB" id="9808130at2"/>
<dbReference type="InterPro" id="IPR013097">
    <property type="entry name" value="Dabb"/>
</dbReference>
<feature type="domain" description="Stress-response A/B barrel" evidence="1">
    <location>
        <begin position="2"/>
        <end position="97"/>
    </location>
</feature>
<evidence type="ECO:0000259" key="1">
    <source>
        <dbReference type="PROSITE" id="PS51502"/>
    </source>
</evidence>
<gene>
    <name evidence="2" type="ORF">CBF29_09860</name>
</gene>
<evidence type="ECO:0000313" key="2">
    <source>
        <dbReference type="EMBL" id="RSU10309.1"/>
    </source>
</evidence>
<sequence length="100" mass="11257">MIRHIVAWNFKEGSSEEENLANARKIKLAVEALGSTIPGVISIEVEISLLRSSTHGLMLNGLYENEKSLADYQVHPDHLRVSEFIKQVTTDRVCLDFFEG</sequence>
<dbReference type="Pfam" id="PF07876">
    <property type="entry name" value="Dabb"/>
    <property type="match status" value="1"/>
</dbReference>
<organism evidence="2 3">
    <name type="scientific">Vagococcus elongatus</name>
    <dbReference type="NCBI Taxonomy" id="180344"/>
    <lineage>
        <taxon>Bacteria</taxon>
        <taxon>Bacillati</taxon>
        <taxon>Bacillota</taxon>
        <taxon>Bacilli</taxon>
        <taxon>Lactobacillales</taxon>
        <taxon>Enterococcaceae</taxon>
        <taxon>Vagococcus</taxon>
    </lineage>
</organism>
<keyword evidence="3" id="KW-1185">Reference proteome</keyword>
<dbReference type="InterPro" id="IPR011008">
    <property type="entry name" value="Dimeric_a/b-barrel"/>
</dbReference>
<evidence type="ECO:0000313" key="3">
    <source>
        <dbReference type="Proteomes" id="UP000287605"/>
    </source>
</evidence>
<dbReference type="PANTHER" id="PTHR37832">
    <property type="entry name" value="BLL2683 PROTEIN"/>
    <property type="match status" value="1"/>
</dbReference>
<name>A0A430AQB6_9ENTE</name>
<dbReference type="PROSITE" id="PS51502">
    <property type="entry name" value="S_R_A_B_BARREL"/>
    <property type="match status" value="1"/>
</dbReference>